<proteinExistence type="predicted"/>
<keyword evidence="2" id="KW-1185">Reference proteome</keyword>
<dbReference type="Proteomes" id="UP000030416">
    <property type="component" value="Unassembled WGS sequence"/>
</dbReference>
<dbReference type="AlphaFoldDB" id="A0A0A3HMP7"/>
<evidence type="ECO:0000313" key="2">
    <source>
        <dbReference type="Proteomes" id="UP000030416"/>
    </source>
</evidence>
<organism evidence="1 2">
    <name type="scientific">Ureibacillus manganicus DSM 26584</name>
    <dbReference type="NCBI Taxonomy" id="1384049"/>
    <lineage>
        <taxon>Bacteria</taxon>
        <taxon>Bacillati</taxon>
        <taxon>Bacillota</taxon>
        <taxon>Bacilli</taxon>
        <taxon>Bacillales</taxon>
        <taxon>Caryophanaceae</taxon>
        <taxon>Ureibacillus</taxon>
    </lineage>
</organism>
<accession>A0A0A3HMP7</accession>
<evidence type="ECO:0008006" key="3">
    <source>
        <dbReference type="Google" id="ProtNLM"/>
    </source>
</evidence>
<evidence type="ECO:0000313" key="1">
    <source>
        <dbReference type="EMBL" id="KGR73659.1"/>
    </source>
</evidence>
<dbReference type="RefSeq" id="WP_036190125.1">
    <property type="nucleotide sequence ID" value="NZ_AVDA01000039.1"/>
</dbReference>
<dbReference type="EMBL" id="JPVN01000039">
    <property type="protein sequence ID" value="KGR73659.1"/>
    <property type="molecule type" value="Genomic_DNA"/>
</dbReference>
<gene>
    <name evidence="1" type="ORF">CD29_19040</name>
</gene>
<dbReference type="STRING" id="1384049.CD29_19040"/>
<name>A0A0A3HMP7_9BACL</name>
<protein>
    <recommendedName>
        <fullName evidence="3">Sporulation protein cse60</fullName>
    </recommendedName>
</protein>
<sequence>MYKSILITNTDEEQFAESVNQVLRNIKKEMLVDVKYQHFITDNDEEYNDYFSALIIFEI</sequence>
<dbReference type="Pfam" id="PF10957">
    <property type="entry name" value="Spore_Cse60"/>
    <property type="match status" value="1"/>
</dbReference>
<dbReference type="InterPro" id="IPR020296">
    <property type="entry name" value="Spore_Cse60"/>
</dbReference>
<reference evidence="1 2" key="1">
    <citation type="submission" date="2014-02" db="EMBL/GenBank/DDBJ databases">
        <title>Draft genome sequence of Lysinibacillus manganicus DSM 26584T.</title>
        <authorList>
            <person name="Zhang F."/>
            <person name="Wang G."/>
            <person name="Zhang L."/>
        </authorList>
    </citation>
    <scope>NUCLEOTIDE SEQUENCE [LARGE SCALE GENOMIC DNA]</scope>
    <source>
        <strain evidence="1 2">DSM 26584</strain>
    </source>
</reference>
<comment type="caution">
    <text evidence="1">The sequence shown here is derived from an EMBL/GenBank/DDBJ whole genome shotgun (WGS) entry which is preliminary data.</text>
</comment>